<dbReference type="InterPro" id="IPR041413">
    <property type="entry name" value="MLTR_LBD"/>
</dbReference>
<sequence>MTDEHPHDVRDDGRQQRRELGSFLRRQRERLDRSAYGLPPAGRGRTTGLRREEVSYLSGVSVTWYTWLEQGRDIHPSRQVLDAVATALRLTDTEHDYVLSLVGLAPRPAVRAGAVDVAPAHVQRFLDALDEHPAYALAPDWGIAGWNRAYARLYPGVATTTAEDRNLLWLVFTDPSVRSLLDDWDDTSRRFLAEFRAEAGPRLGDPRYRDLVARLSAASDDFRARWNEHGVSGFRSRERVFRHPVLGPLVFEHHQLRPSDETDLQLVVYVADAETRTRFHGSAS</sequence>
<dbReference type="AlphaFoldDB" id="A0A2K9DYQ7"/>
<dbReference type="PANTHER" id="PTHR35010">
    <property type="entry name" value="BLL4672 PROTEIN-RELATED"/>
    <property type="match status" value="1"/>
</dbReference>
<gene>
    <name evidence="2" type="ORF">CXR34_17055</name>
</gene>
<dbReference type="Proteomes" id="UP000233276">
    <property type="component" value="Chromosome"/>
</dbReference>
<dbReference type="KEGG" id="mhos:CXR34_17055"/>
<proteinExistence type="predicted"/>
<name>A0A2K9DYQ7_9MICO</name>
<dbReference type="SUPFAM" id="SSF47413">
    <property type="entry name" value="lambda repressor-like DNA-binding domains"/>
    <property type="match status" value="1"/>
</dbReference>
<protein>
    <submittedName>
        <fullName evidence="2">Transcriptional regulator</fullName>
    </submittedName>
</protein>
<dbReference type="PANTHER" id="PTHR35010:SF2">
    <property type="entry name" value="BLL4672 PROTEIN"/>
    <property type="match status" value="1"/>
</dbReference>
<dbReference type="Gene3D" id="1.10.260.40">
    <property type="entry name" value="lambda repressor-like DNA-binding domains"/>
    <property type="match status" value="1"/>
</dbReference>
<dbReference type="Pfam" id="PF17765">
    <property type="entry name" value="MLTR_LBD"/>
    <property type="match status" value="1"/>
</dbReference>
<evidence type="ECO:0000259" key="1">
    <source>
        <dbReference type="SMART" id="SM00530"/>
    </source>
</evidence>
<organism evidence="2 3">
    <name type="scientific">Microbacterium hominis</name>
    <dbReference type="NCBI Taxonomy" id="162426"/>
    <lineage>
        <taxon>Bacteria</taxon>
        <taxon>Bacillati</taxon>
        <taxon>Actinomycetota</taxon>
        <taxon>Actinomycetes</taxon>
        <taxon>Micrococcales</taxon>
        <taxon>Microbacteriaceae</taxon>
        <taxon>Microbacterium</taxon>
    </lineage>
</organism>
<reference evidence="2 3" key="1">
    <citation type="submission" date="2017-12" db="EMBL/GenBank/DDBJ databases">
        <title>Isolation and characterization of estrogens degradatiion strain Microbacterium hominis SJTG1.</title>
        <authorList>
            <person name="Xiong W."/>
            <person name="Yin C."/>
            <person name="Zheng D."/>
            <person name="Liang R."/>
        </authorList>
    </citation>
    <scope>NUCLEOTIDE SEQUENCE [LARGE SCALE GENOMIC DNA]</scope>
    <source>
        <strain evidence="2 3">SJTG1</strain>
    </source>
</reference>
<dbReference type="Gene3D" id="3.30.450.180">
    <property type="match status" value="1"/>
</dbReference>
<dbReference type="EMBL" id="CP025299">
    <property type="protein sequence ID" value="AUG31004.1"/>
    <property type="molecule type" value="Genomic_DNA"/>
</dbReference>
<dbReference type="Pfam" id="PF13560">
    <property type="entry name" value="HTH_31"/>
    <property type="match status" value="1"/>
</dbReference>
<feature type="domain" description="HTH cro/C1-type" evidence="1">
    <location>
        <begin position="23"/>
        <end position="95"/>
    </location>
</feature>
<dbReference type="InterPro" id="IPR010982">
    <property type="entry name" value="Lambda_DNA-bd_dom_sf"/>
</dbReference>
<accession>A0A2K9DYQ7</accession>
<dbReference type="GO" id="GO:0003677">
    <property type="term" value="F:DNA binding"/>
    <property type="evidence" value="ECO:0007669"/>
    <property type="project" value="InterPro"/>
</dbReference>
<dbReference type="CDD" id="cd00093">
    <property type="entry name" value="HTH_XRE"/>
    <property type="match status" value="1"/>
</dbReference>
<evidence type="ECO:0000313" key="3">
    <source>
        <dbReference type="Proteomes" id="UP000233276"/>
    </source>
</evidence>
<dbReference type="RefSeq" id="WP_101307102.1">
    <property type="nucleotide sequence ID" value="NZ_CP025299.1"/>
</dbReference>
<evidence type="ECO:0000313" key="2">
    <source>
        <dbReference type="EMBL" id="AUG31004.1"/>
    </source>
</evidence>
<dbReference type="SMART" id="SM00530">
    <property type="entry name" value="HTH_XRE"/>
    <property type="match status" value="1"/>
</dbReference>
<dbReference type="InterPro" id="IPR001387">
    <property type="entry name" value="Cro/C1-type_HTH"/>
</dbReference>